<dbReference type="EMBL" id="CP042295">
    <property type="protein sequence ID" value="QDY86672.1"/>
    <property type="molecule type" value="Genomic_DNA"/>
</dbReference>
<dbReference type="AlphaFoldDB" id="A0A5B8J6H9"/>
<gene>
    <name evidence="2" type="ORF">FRW55_00625</name>
</gene>
<organism evidence="2 3">
    <name type="scientific">Mycoplasma anserisalpingitidis</name>
    <dbReference type="NCBI Taxonomy" id="519450"/>
    <lineage>
        <taxon>Bacteria</taxon>
        <taxon>Bacillati</taxon>
        <taxon>Mycoplasmatota</taxon>
        <taxon>Mollicutes</taxon>
        <taxon>Mycoplasmataceae</taxon>
        <taxon>Mycoplasma</taxon>
    </lineage>
</organism>
<keyword evidence="1" id="KW-0472">Membrane</keyword>
<proteinExistence type="predicted"/>
<keyword evidence="1" id="KW-1133">Transmembrane helix</keyword>
<dbReference type="RefSeq" id="WP_146368296.1">
    <property type="nucleotide sequence ID" value="NZ_CP042295.1"/>
</dbReference>
<accession>A0A5B8J6H9</accession>
<sequence>MNEIDYKNNTLEPIKNIYEKNISSINQILKNYFSNHDNENIEYRNEVNSLTDSCNEISKNIKDRKKKDKIILRKITNFFIFISFFVILGLFFIKFYKENRKIISSFKAFKLENLKVISNQKNRIQWLKTGYFSNIDNSTVVDYVMKNFGFNLEYSFDFNLLNELFIETRNNIFPKNVIGIKSFLKIRYKNTPIYKVSLSDLYFKIITTSNSESFPYSARVNGKIVTKYETLTAYHRENTPFINNKDYILLKTNFSKELEFDNIGSSSNYKFENKDFNKFIQITSRSDSKESEVDLLQFFTIKTQEDYVNWYKYLNKTKPIFSKKDKFWIVKSNNTNYSSLLMNNEISSFNFEDTIDYKSSKVQQNVSTYVQNVLMDLTTLLIPPVISRELYEENGNYKTSNIYEVEKEKETRKIDSTHLLTVLNSDKYFTFKGHKPSLSTWLSFVSSEVYDEENGCMLYNIKNNSFYHKDLIDNVVVVGRHVGAKVIPVKYRRFYEMSESKSVFFIENTKGILLHEFSIILSQEDIKYFNEAISKIEADSYKGIKYPDNDEIWTLIRLWFGKSIFNNKLSVKENEILSIIKEMCKILPDDFAIHCNQVGISICVNNQDWSSRTNVINQLIKLSKKLFEIQK</sequence>
<feature type="transmembrane region" description="Helical" evidence="1">
    <location>
        <begin position="75"/>
        <end position="96"/>
    </location>
</feature>
<dbReference type="Proteomes" id="UP000318927">
    <property type="component" value="Chromosome"/>
</dbReference>
<keyword evidence="3" id="KW-1185">Reference proteome</keyword>
<protein>
    <submittedName>
        <fullName evidence="2">Uncharacterized protein</fullName>
    </submittedName>
</protein>
<evidence type="ECO:0000313" key="2">
    <source>
        <dbReference type="EMBL" id="QDY86672.1"/>
    </source>
</evidence>
<keyword evidence="1" id="KW-0812">Transmembrane</keyword>
<name>A0A5B8J6H9_9MOLU</name>
<dbReference type="KEGG" id="mans:FRW55_00625"/>
<dbReference type="OrthoDB" id="399091at2"/>
<reference evidence="2 3" key="1">
    <citation type="journal article" date="2019" name="Microbiol. Resour. Announc.">
        <title>Complete Genome Sequences of Three Mycoplasma anserisalpingitis (Mycoplasma sp. 1220) Strains.</title>
        <authorList>
            <person name="Grozner D."/>
            <person name="Forro B."/>
            <person name="Kovacs A.B."/>
            <person name="Marton S."/>
            <person name="Banyai K."/>
            <person name="Kreizinger Z."/>
            <person name="Sulyok K.M."/>
            <person name="Gyuranecz M."/>
        </authorList>
    </citation>
    <scope>NUCLEOTIDE SEQUENCE [LARGE SCALE GENOMIC DNA]</scope>
    <source>
        <strain evidence="2 3">ATCC:BAA-2147</strain>
    </source>
</reference>
<evidence type="ECO:0000256" key="1">
    <source>
        <dbReference type="SAM" id="Phobius"/>
    </source>
</evidence>
<evidence type="ECO:0000313" key="3">
    <source>
        <dbReference type="Proteomes" id="UP000318927"/>
    </source>
</evidence>